<evidence type="ECO:0000313" key="2">
    <source>
        <dbReference type="EMBL" id="SQI39488.1"/>
    </source>
</evidence>
<evidence type="ECO:0000313" key="3">
    <source>
        <dbReference type="Proteomes" id="UP000249091"/>
    </source>
</evidence>
<dbReference type="KEGG" id="rcr:NCTC10994_04169"/>
<dbReference type="RefSeq" id="WP_072699251.1">
    <property type="nucleotide sequence ID" value="NZ_JAFBBL010000001.1"/>
</dbReference>
<dbReference type="SUPFAM" id="SSF52218">
    <property type="entry name" value="Flavoproteins"/>
    <property type="match status" value="1"/>
</dbReference>
<evidence type="ECO:0000259" key="1">
    <source>
        <dbReference type="Pfam" id="PF02525"/>
    </source>
</evidence>
<dbReference type="GO" id="GO:0016491">
    <property type="term" value="F:oxidoreductase activity"/>
    <property type="evidence" value="ECO:0007669"/>
    <property type="project" value="UniProtKB-KW"/>
</dbReference>
<dbReference type="PANTHER" id="PTHR43741:SF4">
    <property type="entry name" value="FMN-DEPENDENT NADH:QUINONE OXIDOREDUCTASE"/>
    <property type="match status" value="1"/>
</dbReference>
<dbReference type="Proteomes" id="UP000249091">
    <property type="component" value="Chromosome 1"/>
</dbReference>
<protein>
    <submittedName>
        <fullName evidence="2">Azoreductase</fullName>
        <ecNumber evidence="2">1.7.-.-</ecNumber>
    </submittedName>
</protein>
<proteinExistence type="predicted"/>
<organism evidence="2 3">
    <name type="scientific">Rhodococcus coprophilus</name>
    <dbReference type="NCBI Taxonomy" id="38310"/>
    <lineage>
        <taxon>Bacteria</taxon>
        <taxon>Bacillati</taxon>
        <taxon>Actinomycetota</taxon>
        <taxon>Actinomycetes</taxon>
        <taxon>Mycobacteriales</taxon>
        <taxon>Nocardiaceae</taxon>
        <taxon>Rhodococcus</taxon>
    </lineage>
</organism>
<name>A0A2X4UUX6_9NOCA</name>
<keyword evidence="3" id="KW-1185">Reference proteome</keyword>
<dbReference type="EC" id="1.7.-.-" evidence="2"/>
<dbReference type="InterPro" id="IPR029039">
    <property type="entry name" value="Flavoprotein-like_sf"/>
</dbReference>
<reference evidence="2 3" key="1">
    <citation type="submission" date="2018-06" db="EMBL/GenBank/DDBJ databases">
        <authorList>
            <consortium name="Pathogen Informatics"/>
            <person name="Doyle S."/>
        </authorList>
    </citation>
    <scope>NUCLEOTIDE SEQUENCE [LARGE SCALE GENOMIC DNA]</scope>
    <source>
        <strain evidence="2 3">NCTC10994</strain>
    </source>
</reference>
<sequence length="213" mass="22695">MHLLRIDASIQGDHSASSALADLVHDRVTAAHPEATVVRRHVGRDALPSDAWGEALSGSAIPEQDRSESQRRALDLAERLATELQQATTAILALPLYNYGISQHAKAWIDLAVVGAPHGARLLDGTPTVLVVTRGGAYGPGTPRDGWDHGTDYARRILVDVWGADVTIVEREFTLVGSNPALDEFTETAAMMRKTAEEKAVSAGELLAAGYAA</sequence>
<dbReference type="Gene3D" id="3.40.50.360">
    <property type="match status" value="1"/>
</dbReference>
<dbReference type="PANTHER" id="PTHR43741">
    <property type="entry name" value="FMN-DEPENDENT NADH-AZOREDUCTASE 1"/>
    <property type="match status" value="1"/>
</dbReference>
<dbReference type="EMBL" id="LS483468">
    <property type="protein sequence ID" value="SQI39488.1"/>
    <property type="molecule type" value="Genomic_DNA"/>
</dbReference>
<dbReference type="STRING" id="1219011.GCA_001895045_01239"/>
<feature type="domain" description="Flavodoxin-like fold" evidence="1">
    <location>
        <begin position="1"/>
        <end position="166"/>
    </location>
</feature>
<dbReference type="InterPro" id="IPR050104">
    <property type="entry name" value="FMN-dep_NADH:Q_OxRdtase_AzoR1"/>
</dbReference>
<dbReference type="InterPro" id="IPR003680">
    <property type="entry name" value="Flavodoxin_fold"/>
</dbReference>
<dbReference type="Pfam" id="PF02525">
    <property type="entry name" value="Flavodoxin_2"/>
    <property type="match status" value="1"/>
</dbReference>
<dbReference type="AlphaFoldDB" id="A0A2X4UUX6"/>
<gene>
    <name evidence="2" type="primary">azoR1_2</name>
    <name evidence="2" type="ORF">NCTC10994_04169</name>
</gene>
<keyword evidence="2" id="KW-0560">Oxidoreductase</keyword>
<accession>A0A2X4UUX6</accession>